<dbReference type="RefSeq" id="WP_184364058.1">
    <property type="nucleotide sequence ID" value="NZ_BAAAKM010000101.1"/>
</dbReference>
<keyword evidence="1" id="KW-0812">Transmembrane</keyword>
<keyword evidence="1" id="KW-0472">Membrane</keyword>
<dbReference type="AlphaFoldDB" id="A0A840W155"/>
<dbReference type="Proteomes" id="UP000579647">
    <property type="component" value="Unassembled WGS sequence"/>
</dbReference>
<proteinExistence type="predicted"/>
<keyword evidence="1" id="KW-1133">Transmembrane helix</keyword>
<reference evidence="2 3" key="1">
    <citation type="submission" date="2020-08" db="EMBL/GenBank/DDBJ databases">
        <title>Sequencing the genomes of 1000 actinobacteria strains.</title>
        <authorList>
            <person name="Klenk H.-P."/>
        </authorList>
    </citation>
    <scope>NUCLEOTIDE SEQUENCE [LARGE SCALE GENOMIC DNA]</scope>
    <source>
        <strain evidence="2 3">DSM 44598</strain>
    </source>
</reference>
<accession>A0A840W155</accession>
<evidence type="ECO:0000313" key="2">
    <source>
        <dbReference type="EMBL" id="MBB5490550.1"/>
    </source>
</evidence>
<sequence>MGAALVDSARRAFTDGLNAAAWVAAAWVAAALSLAAAVLAVALLRRTPPSGAPK</sequence>
<feature type="transmembrane region" description="Helical" evidence="1">
    <location>
        <begin position="20"/>
        <end position="44"/>
    </location>
</feature>
<name>A0A840W155_9ACTN</name>
<evidence type="ECO:0000313" key="3">
    <source>
        <dbReference type="Proteomes" id="UP000579647"/>
    </source>
</evidence>
<gene>
    <name evidence="2" type="ORF">HNR07_001687</name>
</gene>
<keyword evidence="3" id="KW-1185">Reference proteome</keyword>
<organism evidence="2 3">
    <name type="scientific">Nocardiopsis metallicus</name>
    <dbReference type="NCBI Taxonomy" id="179819"/>
    <lineage>
        <taxon>Bacteria</taxon>
        <taxon>Bacillati</taxon>
        <taxon>Actinomycetota</taxon>
        <taxon>Actinomycetes</taxon>
        <taxon>Streptosporangiales</taxon>
        <taxon>Nocardiopsidaceae</taxon>
        <taxon>Nocardiopsis</taxon>
    </lineage>
</organism>
<evidence type="ECO:0000256" key="1">
    <source>
        <dbReference type="SAM" id="Phobius"/>
    </source>
</evidence>
<protein>
    <submittedName>
        <fullName evidence="2">Uncharacterized protein</fullName>
    </submittedName>
</protein>
<dbReference type="EMBL" id="JACHDO010000001">
    <property type="protein sequence ID" value="MBB5490550.1"/>
    <property type="molecule type" value="Genomic_DNA"/>
</dbReference>
<comment type="caution">
    <text evidence="2">The sequence shown here is derived from an EMBL/GenBank/DDBJ whole genome shotgun (WGS) entry which is preliminary data.</text>
</comment>